<comment type="subcellular location">
    <subcellularLocation>
        <location evidence="1">Cell membrane</location>
        <topology evidence="1">Multi-pass membrane protein</topology>
    </subcellularLocation>
</comment>
<feature type="transmembrane region" description="Helical" evidence="7">
    <location>
        <begin position="368"/>
        <end position="389"/>
    </location>
</feature>
<feature type="transmembrane region" description="Helical" evidence="7">
    <location>
        <begin position="333"/>
        <end position="356"/>
    </location>
</feature>
<keyword evidence="10" id="KW-1185">Reference proteome</keyword>
<dbReference type="InterPro" id="IPR050171">
    <property type="entry name" value="MFS_Transporters"/>
</dbReference>
<dbReference type="SUPFAM" id="SSF103473">
    <property type="entry name" value="MFS general substrate transporter"/>
    <property type="match status" value="1"/>
</dbReference>
<evidence type="ECO:0000256" key="5">
    <source>
        <dbReference type="ARBA" id="ARBA00022989"/>
    </source>
</evidence>
<keyword evidence="4 7" id="KW-0812">Transmembrane</keyword>
<dbReference type="InterPro" id="IPR020846">
    <property type="entry name" value="MFS_dom"/>
</dbReference>
<evidence type="ECO:0000256" key="4">
    <source>
        <dbReference type="ARBA" id="ARBA00022692"/>
    </source>
</evidence>
<dbReference type="NCBIfam" id="TIGR00924">
    <property type="entry name" value="yjdL_sub1_fam"/>
    <property type="match status" value="1"/>
</dbReference>
<sequence length="463" mass="50004">MTTAEATPPVDLDPIRDKSDRAFLGHPKGLGFLSFVEGCERFSYYSMQTLLVLYMVKYLLLPEKIGNVVGLQALQNGWYGGMQGQPLASALFGDYTALVYLTPILGGIIADRWLGRRATLIAGSIVMALGHFLMAFEGAFLFALLSLVVGVGLFKGNIATQVGELYGPKDLRRATAFQLFYIAIQVSVIAAPLVSGTLGEKLGWHYGFGCAGIVMVAGLVLYLYARPWLPEDNRPAKGTAAPREKLQRSEVPRLIVLLCLIPVLAVALLVNQEIFNAYLVWADEKFQLTFAGYTVPTSWMVTLDATTSFTLLVAVTAFWKWYSARTGREPDELGKMIIGSVFTVAGALCLVIAAATGGDGKIGLFWPVMFHILNSIGFGHTLPVSLALFTKVAPKAMAGTVVGLYYLAFFASNKIVGTVGGWYSTMDTVQFWLLHVGAATVGLVAFVILKFSLGKLLADPGAI</sequence>
<dbReference type="GO" id="GO:0015833">
    <property type="term" value="P:peptide transport"/>
    <property type="evidence" value="ECO:0007669"/>
    <property type="project" value="InterPro"/>
</dbReference>
<evidence type="ECO:0000256" key="6">
    <source>
        <dbReference type="ARBA" id="ARBA00023136"/>
    </source>
</evidence>
<dbReference type="Proteomes" id="UP000561459">
    <property type="component" value="Unassembled WGS sequence"/>
</dbReference>
<keyword evidence="5 7" id="KW-1133">Transmembrane helix</keyword>
<dbReference type="PROSITE" id="PS50850">
    <property type="entry name" value="MFS"/>
    <property type="match status" value="1"/>
</dbReference>
<accession>A0A7W6C5D4</accession>
<dbReference type="Pfam" id="PF07690">
    <property type="entry name" value="MFS_1"/>
    <property type="match status" value="1"/>
</dbReference>
<dbReference type="GO" id="GO:0005886">
    <property type="term" value="C:plasma membrane"/>
    <property type="evidence" value="ECO:0007669"/>
    <property type="project" value="UniProtKB-SubCell"/>
</dbReference>
<reference evidence="9 10" key="1">
    <citation type="submission" date="2020-08" db="EMBL/GenBank/DDBJ databases">
        <title>Genomic Encyclopedia of Type Strains, Phase IV (KMG-IV): sequencing the most valuable type-strain genomes for metagenomic binning, comparative biology and taxonomic classification.</title>
        <authorList>
            <person name="Goeker M."/>
        </authorList>
    </citation>
    <scope>NUCLEOTIDE SEQUENCE [LARGE SCALE GENOMIC DNA]</scope>
    <source>
        <strain evidence="9 10">DSM 27568</strain>
    </source>
</reference>
<name>A0A7W6C5D4_9SPHN</name>
<keyword evidence="2" id="KW-0813">Transport</keyword>
<evidence type="ECO:0000256" key="2">
    <source>
        <dbReference type="ARBA" id="ARBA00022448"/>
    </source>
</evidence>
<feature type="transmembrane region" description="Helical" evidence="7">
    <location>
        <begin position="254"/>
        <end position="279"/>
    </location>
</feature>
<evidence type="ECO:0000313" key="10">
    <source>
        <dbReference type="Proteomes" id="UP000561459"/>
    </source>
</evidence>
<dbReference type="GO" id="GO:1904680">
    <property type="term" value="F:peptide transmembrane transporter activity"/>
    <property type="evidence" value="ECO:0007669"/>
    <property type="project" value="InterPro"/>
</dbReference>
<dbReference type="PANTHER" id="PTHR23517:SF15">
    <property type="entry name" value="PROTON-DEPENDENT OLIGOPEPTIDE FAMILY TRANSPORT PROTEIN"/>
    <property type="match status" value="1"/>
</dbReference>
<evidence type="ECO:0000313" key="9">
    <source>
        <dbReference type="EMBL" id="MBB3940795.1"/>
    </source>
</evidence>
<evidence type="ECO:0000256" key="7">
    <source>
        <dbReference type="SAM" id="Phobius"/>
    </source>
</evidence>
<feature type="transmembrane region" description="Helical" evidence="7">
    <location>
        <begin position="429"/>
        <end position="449"/>
    </location>
</feature>
<feature type="transmembrane region" description="Helical" evidence="7">
    <location>
        <begin position="140"/>
        <end position="158"/>
    </location>
</feature>
<feature type="transmembrane region" description="Helical" evidence="7">
    <location>
        <begin position="179"/>
        <end position="198"/>
    </location>
</feature>
<dbReference type="PANTHER" id="PTHR23517">
    <property type="entry name" value="RESISTANCE PROTEIN MDTM, PUTATIVE-RELATED-RELATED"/>
    <property type="match status" value="1"/>
</dbReference>
<organism evidence="9 10">
    <name type="scientific">Novosphingobium fluoreni</name>
    <dbReference type="NCBI Taxonomy" id="1391222"/>
    <lineage>
        <taxon>Bacteria</taxon>
        <taxon>Pseudomonadati</taxon>
        <taxon>Pseudomonadota</taxon>
        <taxon>Alphaproteobacteria</taxon>
        <taxon>Sphingomonadales</taxon>
        <taxon>Sphingomonadaceae</taxon>
        <taxon>Novosphingobium</taxon>
    </lineage>
</organism>
<evidence type="ECO:0000256" key="1">
    <source>
        <dbReference type="ARBA" id="ARBA00004651"/>
    </source>
</evidence>
<proteinExistence type="predicted"/>
<protein>
    <submittedName>
        <fullName evidence="9">POT family proton-dependent oligopeptide transporter</fullName>
    </submittedName>
</protein>
<dbReference type="RefSeq" id="WP_183617389.1">
    <property type="nucleotide sequence ID" value="NZ_JACIDY010000006.1"/>
</dbReference>
<keyword evidence="6 7" id="KW-0472">Membrane</keyword>
<evidence type="ECO:0000259" key="8">
    <source>
        <dbReference type="PROSITE" id="PS50850"/>
    </source>
</evidence>
<feature type="transmembrane region" description="Helical" evidence="7">
    <location>
        <begin position="87"/>
        <end position="110"/>
    </location>
</feature>
<dbReference type="Gene3D" id="1.20.1250.20">
    <property type="entry name" value="MFS general substrate transporter like domains"/>
    <property type="match status" value="2"/>
</dbReference>
<dbReference type="InterPro" id="IPR036259">
    <property type="entry name" value="MFS_trans_sf"/>
</dbReference>
<feature type="transmembrane region" description="Helical" evidence="7">
    <location>
        <begin position="299"/>
        <end position="321"/>
    </location>
</feature>
<dbReference type="InterPro" id="IPR005279">
    <property type="entry name" value="Dipep/tripep_permease"/>
</dbReference>
<dbReference type="InterPro" id="IPR011701">
    <property type="entry name" value="MFS"/>
</dbReference>
<dbReference type="AlphaFoldDB" id="A0A7W6C5D4"/>
<evidence type="ECO:0000256" key="3">
    <source>
        <dbReference type="ARBA" id="ARBA00022475"/>
    </source>
</evidence>
<dbReference type="EMBL" id="JACIDY010000006">
    <property type="protein sequence ID" value="MBB3940795.1"/>
    <property type="molecule type" value="Genomic_DNA"/>
</dbReference>
<dbReference type="CDD" id="cd17346">
    <property type="entry name" value="MFS_DtpA_like"/>
    <property type="match status" value="1"/>
</dbReference>
<gene>
    <name evidence="9" type="ORF">GGR39_002458</name>
</gene>
<comment type="caution">
    <text evidence="9">The sequence shown here is derived from an EMBL/GenBank/DDBJ whole genome shotgun (WGS) entry which is preliminary data.</text>
</comment>
<feature type="transmembrane region" description="Helical" evidence="7">
    <location>
        <begin position="401"/>
        <end position="423"/>
    </location>
</feature>
<feature type="transmembrane region" description="Helical" evidence="7">
    <location>
        <begin position="204"/>
        <end position="225"/>
    </location>
</feature>
<keyword evidence="3" id="KW-1003">Cell membrane</keyword>
<feature type="domain" description="Major facilitator superfamily (MFS) profile" evidence="8">
    <location>
        <begin position="43"/>
        <end position="453"/>
    </location>
</feature>